<keyword evidence="1" id="KW-1015">Disulfide bond</keyword>
<protein>
    <recommendedName>
        <fullName evidence="3">Fibrinogen C-terminal domain-containing protein</fullName>
    </recommendedName>
</protein>
<feature type="domain" description="Fibrinogen C-terminal" evidence="3">
    <location>
        <begin position="249"/>
        <end position="451"/>
    </location>
</feature>
<evidence type="ECO:0000259" key="3">
    <source>
        <dbReference type="PROSITE" id="PS51406"/>
    </source>
</evidence>
<keyword evidence="5" id="KW-1185">Reference proteome</keyword>
<name>A0AA88YF22_PINIB</name>
<dbReference type="Proteomes" id="UP001186944">
    <property type="component" value="Unassembled WGS sequence"/>
</dbReference>
<dbReference type="AlphaFoldDB" id="A0AA88YF22"/>
<dbReference type="Pfam" id="PF00147">
    <property type="entry name" value="Fibrinogen_C"/>
    <property type="match status" value="2"/>
</dbReference>
<dbReference type="InterPro" id="IPR014716">
    <property type="entry name" value="Fibrinogen_a/b/g_C_1"/>
</dbReference>
<dbReference type="GO" id="GO:0005615">
    <property type="term" value="C:extracellular space"/>
    <property type="evidence" value="ECO:0007669"/>
    <property type="project" value="TreeGrafter"/>
</dbReference>
<dbReference type="EMBL" id="VSWD01000005">
    <property type="protein sequence ID" value="KAK3104167.1"/>
    <property type="molecule type" value="Genomic_DNA"/>
</dbReference>
<dbReference type="PANTHER" id="PTHR19143">
    <property type="entry name" value="FIBRINOGEN/TENASCIN/ANGIOPOEITIN"/>
    <property type="match status" value="1"/>
</dbReference>
<dbReference type="InterPro" id="IPR002181">
    <property type="entry name" value="Fibrinogen_a/b/g_C_dom"/>
</dbReference>
<dbReference type="PROSITE" id="PS00514">
    <property type="entry name" value="FIBRINOGEN_C_1"/>
    <property type="match status" value="2"/>
</dbReference>
<dbReference type="InterPro" id="IPR020837">
    <property type="entry name" value="Fibrinogen_CS"/>
</dbReference>
<dbReference type="InterPro" id="IPR050373">
    <property type="entry name" value="Fibrinogen_C-term_domain"/>
</dbReference>
<feature type="chain" id="PRO_5041719745" description="Fibrinogen C-terminal domain-containing protein" evidence="2">
    <location>
        <begin position="22"/>
        <end position="451"/>
    </location>
</feature>
<organism evidence="4 5">
    <name type="scientific">Pinctada imbricata</name>
    <name type="common">Atlantic pearl-oyster</name>
    <name type="synonym">Pinctada martensii</name>
    <dbReference type="NCBI Taxonomy" id="66713"/>
    <lineage>
        <taxon>Eukaryota</taxon>
        <taxon>Metazoa</taxon>
        <taxon>Spiralia</taxon>
        <taxon>Lophotrochozoa</taxon>
        <taxon>Mollusca</taxon>
        <taxon>Bivalvia</taxon>
        <taxon>Autobranchia</taxon>
        <taxon>Pteriomorphia</taxon>
        <taxon>Pterioida</taxon>
        <taxon>Pterioidea</taxon>
        <taxon>Pteriidae</taxon>
        <taxon>Pinctada</taxon>
    </lineage>
</organism>
<evidence type="ECO:0000313" key="4">
    <source>
        <dbReference type="EMBL" id="KAK3104167.1"/>
    </source>
</evidence>
<keyword evidence="2" id="KW-0732">Signal</keyword>
<dbReference type="Gene3D" id="3.90.215.10">
    <property type="entry name" value="Gamma Fibrinogen, chain A, domain 1"/>
    <property type="match status" value="2"/>
</dbReference>
<dbReference type="SMART" id="SM00186">
    <property type="entry name" value="FBG"/>
    <property type="match status" value="2"/>
</dbReference>
<comment type="caution">
    <text evidence="4">The sequence shown here is derived from an EMBL/GenBank/DDBJ whole genome shotgun (WGS) entry which is preliminary data.</text>
</comment>
<dbReference type="InterPro" id="IPR036056">
    <property type="entry name" value="Fibrinogen-like_C"/>
</dbReference>
<gene>
    <name evidence="4" type="ORF">FSP39_024993</name>
</gene>
<feature type="domain" description="Fibrinogen C-terminal" evidence="3">
    <location>
        <begin position="20"/>
        <end position="238"/>
    </location>
</feature>
<dbReference type="Gene3D" id="4.10.530.10">
    <property type="entry name" value="Gamma-fibrinogen Carboxyl Terminal Fragment, domain 2"/>
    <property type="match status" value="1"/>
</dbReference>
<reference evidence="4" key="1">
    <citation type="submission" date="2019-08" db="EMBL/GenBank/DDBJ databases">
        <title>The improved chromosome-level genome for the pearl oyster Pinctada fucata martensii using PacBio sequencing and Hi-C.</title>
        <authorList>
            <person name="Zheng Z."/>
        </authorList>
    </citation>
    <scope>NUCLEOTIDE SEQUENCE</scope>
    <source>
        <strain evidence="4">ZZ-2019</strain>
        <tissue evidence="4">Adductor muscle</tissue>
    </source>
</reference>
<evidence type="ECO:0000256" key="1">
    <source>
        <dbReference type="ARBA" id="ARBA00023157"/>
    </source>
</evidence>
<sequence>MAVYLTALLATVSCCSGVVLGTKLKFKDCDQVRQAGYIESGIYTLWRDDSNSFKVRCHHEPSNSYTFNQQRVDDSVNFTQPWRLYQYGFGNINGNYWAGLNTIYYLASKGHNVLSVDMLDWNNTYKFTRYSHFYLTDQEQYTLSIGGYSGNVHDDLSYNNGRRFATYDKPDTYRCAKNQHGGWWYWYCTYALPNGKYYYNGSYPPDPSGRWFDGIFWSNWTGFLVVWAYKDRKEFPLRQSSFIQSTSADHTQPDDMVCKIATYLTLLLAIVHCQHEANNSFTLIQRRVDGSVNFAQPWHIYQTGFGSENSNYWAGLNTIYYLTYTGHNVLSITMQDWNNNIRTARYSHFKLQDSYSYTLSIGGYSGNVPDDLSHNNNMRFATYDKPDIHHCATNQHAGWWYNYCTNALPNGKYYYYGPYPPSGGWYDGIYWSDWLGYNYSLKYISMTLSTS</sequence>
<evidence type="ECO:0000313" key="5">
    <source>
        <dbReference type="Proteomes" id="UP001186944"/>
    </source>
</evidence>
<dbReference type="SUPFAM" id="SSF56496">
    <property type="entry name" value="Fibrinogen C-terminal domain-like"/>
    <property type="match status" value="2"/>
</dbReference>
<proteinExistence type="predicted"/>
<accession>A0AA88YF22</accession>
<dbReference type="PROSITE" id="PS51406">
    <property type="entry name" value="FIBRINOGEN_C_2"/>
    <property type="match status" value="2"/>
</dbReference>
<evidence type="ECO:0000256" key="2">
    <source>
        <dbReference type="SAM" id="SignalP"/>
    </source>
</evidence>
<feature type="signal peptide" evidence="2">
    <location>
        <begin position="1"/>
        <end position="21"/>
    </location>
</feature>